<name>A0A3M3XYY6_9PSED</name>
<reference evidence="1 2" key="1">
    <citation type="submission" date="2018-08" db="EMBL/GenBank/DDBJ databases">
        <title>Recombination of ecologically and evolutionarily significant loci maintains genetic cohesion in the Pseudomonas syringae species complex.</title>
        <authorList>
            <person name="Dillon M."/>
            <person name="Thakur S."/>
            <person name="Almeida R.N.D."/>
            <person name="Weir B.S."/>
            <person name="Guttman D.S."/>
        </authorList>
    </citation>
    <scope>NUCLEOTIDE SEQUENCE [LARGE SCALE GENOMIC DNA]</scope>
    <source>
        <strain evidence="1 2">ICMP 2732</strain>
    </source>
</reference>
<gene>
    <name evidence="1" type="ORF">ALQ36_00729</name>
</gene>
<dbReference type="AlphaFoldDB" id="A0A3M3XYY6"/>
<keyword evidence="1" id="KW-0808">Transferase</keyword>
<protein>
    <submittedName>
        <fullName evidence="1">DNA-directed DNA polymerase</fullName>
    </submittedName>
</protein>
<evidence type="ECO:0000313" key="2">
    <source>
        <dbReference type="Proteomes" id="UP000281350"/>
    </source>
</evidence>
<dbReference type="GO" id="GO:0003887">
    <property type="term" value="F:DNA-directed DNA polymerase activity"/>
    <property type="evidence" value="ECO:0007669"/>
    <property type="project" value="UniProtKB-KW"/>
</dbReference>
<accession>A0A3M3XYY6</accession>
<dbReference type="Proteomes" id="UP000281350">
    <property type="component" value="Unassembled WGS sequence"/>
</dbReference>
<organism evidence="1 2">
    <name type="scientific">Pseudomonas syringae pv. primulae</name>
    <dbReference type="NCBI Taxonomy" id="251707"/>
    <lineage>
        <taxon>Bacteria</taxon>
        <taxon>Pseudomonadati</taxon>
        <taxon>Pseudomonadota</taxon>
        <taxon>Gammaproteobacteria</taxon>
        <taxon>Pseudomonadales</taxon>
        <taxon>Pseudomonadaceae</taxon>
        <taxon>Pseudomonas</taxon>
    </lineage>
</organism>
<dbReference type="InterPro" id="IPR043502">
    <property type="entry name" value="DNA/RNA_pol_sf"/>
</dbReference>
<sequence>MNAHLEAMNIRTAMDLATADPRTLRDRFSVVIEKTARELAGTSCLELGEAAPPKQEICCSRMFGKRLTTIQPIKEAVATPDSKIVHALGLIDTAEHPTEVRFATAYASGYIEVLYDAKLIAAPAVQCYRDDAQARRARRLTELGVGHQG</sequence>
<keyword evidence="1" id="KW-0239">DNA-directed DNA polymerase</keyword>
<evidence type="ECO:0000313" key="1">
    <source>
        <dbReference type="EMBL" id="RMO75229.1"/>
    </source>
</evidence>
<dbReference type="EMBL" id="RBPY01000126">
    <property type="protein sequence ID" value="RMO75229.1"/>
    <property type="molecule type" value="Genomic_DNA"/>
</dbReference>
<keyword evidence="1" id="KW-0548">Nucleotidyltransferase</keyword>
<dbReference type="SUPFAM" id="SSF56672">
    <property type="entry name" value="DNA/RNA polymerases"/>
    <property type="match status" value="1"/>
</dbReference>
<proteinExistence type="predicted"/>
<comment type="caution">
    <text evidence="1">The sequence shown here is derived from an EMBL/GenBank/DDBJ whole genome shotgun (WGS) entry which is preliminary data.</text>
</comment>